<dbReference type="Pfam" id="PF05617">
    <property type="entry name" value="Prolamin_like"/>
    <property type="match status" value="1"/>
</dbReference>
<name>A0AAW1ND94_SAPOF</name>
<dbReference type="InterPro" id="IPR008502">
    <property type="entry name" value="Prolamin-like"/>
</dbReference>
<gene>
    <name evidence="4" type="ORF">RND81_01G014600</name>
</gene>
<comment type="caution">
    <text evidence="4">The sequence shown here is derived from an EMBL/GenBank/DDBJ whole genome shotgun (WGS) entry which is preliminary data.</text>
</comment>
<dbReference type="PANTHER" id="PTHR31951:SF22">
    <property type="entry name" value="ECA1 GAMETOGENESIS RELATED FAMILY"/>
    <property type="match status" value="1"/>
</dbReference>
<evidence type="ECO:0000256" key="1">
    <source>
        <dbReference type="ARBA" id="ARBA00022729"/>
    </source>
</evidence>
<accession>A0AAW1ND94</accession>
<evidence type="ECO:0000256" key="2">
    <source>
        <dbReference type="SAM" id="SignalP"/>
    </source>
</evidence>
<proteinExistence type="predicted"/>
<keyword evidence="1 2" id="KW-0732">Signal</keyword>
<dbReference type="PANTHER" id="PTHR31951">
    <property type="entry name" value="BIFUNCTIONAL INHIBITOR/LIPID-TRANSFER PROTEIN/SEED STORAGE 2S ALBUMIN SUPERFAMILY PROTEIN-RELATED"/>
    <property type="match status" value="1"/>
</dbReference>
<protein>
    <recommendedName>
        <fullName evidence="3">Prolamin-like domain-containing protein</fullName>
    </recommendedName>
</protein>
<dbReference type="EMBL" id="JBDFQZ010000001">
    <property type="protein sequence ID" value="KAK9755279.1"/>
    <property type="molecule type" value="Genomic_DNA"/>
</dbReference>
<organism evidence="4 5">
    <name type="scientific">Saponaria officinalis</name>
    <name type="common">Common soapwort</name>
    <name type="synonym">Lychnis saponaria</name>
    <dbReference type="NCBI Taxonomy" id="3572"/>
    <lineage>
        <taxon>Eukaryota</taxon>
        <taxon>Viridiplantae</taxon>
        <taxon>Streptophyta</taxon>
        <taxon>Embryophyta</taxon>
        <taxon>Tracheophyta</taxon>
        <taxon>Spermatophyta</taxon>
        <taxon>Magnoliopsida</taxon>
        <taxon>eudicotyledons</taxon>
        <taxon>Gunneridae</taxon>
        <taxon>Pentapetalae</taxon>
        <taxon>Caryophyllales</taxon>
        <taxon>Caryophyllaceae</taxon>
        <taxon>Caryophylleae</taxon>
        <taxon>Saponaria</taxon>
    </lineage>
</organism>
<feature type="chain" id="PRO_5043743887" description="Prolamin-like domain-containing protein" evidence="2">
    <location>
        <begin position="22"/>
        <end position="130"/>
    </location>
</feature>
<keyword evidence="5" id="KW-1185">Reference proteome</keyword>
<sequence>MSMINLSSFVFVVLCIASATARPTIDYVSTSSPTPSPGPSSDISHLIQECASKLSISCGDAIFHYVFGAAVGETISKECCSQLIHMGRPCHGFLTVATLERLNDSAEREERILTKNNQIWELCVSDGQIN</sequence>
<evidence type="ECO:0000313" key="5">
    <source>
        <dbReference type="Proteomes" id="UP001443914"/>
    </source>
</evidence>
<dbReference type="Proteomes" id="UP001443914">
    <property type="component" value="Unassembled WGS sequence"/>
</dbReference>
<feature type="domain" description="Prolamin-like" evidence="3">
    <location>
        <begin position="49"/>
        <end position="124"/>
    </location>
</feature>
<reference evidence="4" key="1">
    <citation type="submission" date="2024-03" db="EMBL/GenBank/DDBJ databases">
        <title>WGS assembly of Saponaria officinalis var. Norfolk2.</title>
        <authorList>
            <person name="Jenkins J."/>
            <person name="Shu S."/>
            <person name="Grimwood J."/>
            <person name="Barry K."/>
            <person name="Goodstein D."/>
            <person name="Schmutz J."/>
            <person name="Leebens-Mack J."/>
            <person name="Osbourn A."/>
        </authorList>
    </citation>
    <scope>NUCLEOTIDE SEQUENCE [LARGE SCALE GENOMIC DNA]</scope>
    <source>
        <strain evidence="4">JIC</strain>
    </source>
</reference>
<evidence type="ECO:0000259" key="3">
    <source>
        <dbReference type="Pfam" id="PF05617"/>
    </source>
</evidence>
<feature type="signal peptide" evidence="2">
    <location>
        <begin position="1"/>
        <end position="21"/>
    </location>
</feature>
<evidence type="ECO:0000313" key="4">
    <source>
        <dbReference type="EMBL" id="KAK9755279.1"/>
    </source>
</evidence>
<dbReference type="AlphaFoldDB" id="A0AAW1ND94"/>